<evidence type="ECO:0000256" key="4">
    <source>
        <dbReference type="ARBA" id="ARBA00022989"/>
    </source>
</evidence>
<proteinExistence type="predicted"/>
<dbReference type="Pfam" id="PF10035">
    <property type="entry name" value="DUF2179"/>
    <property type="match status" value="1"/>
</dbReference>
<evidence type="ECO:0000256" key="5">
    <source>
        <dbReference type="ARBA" id="ARBA00023136"/>
    </source>
</evidence>
<dbReference type="EMBL" id="LYVF01000165">
    <property type="protein sequence ID" value="OAT81232.1"/>
    <property type="molecule type" value="Genomic_DNA"/>
</dbReference>
<accession>A0A1B7LDQ7</accession>
<comment type="subcellular location">
    <subcellularLocation>
        <location evidence="1">Cell membrane</location>
        <topology evidence="1">Multi-pass membrane protein</topology>
    </subcellularLocation>
</comment>
<reference evidence="8 9" key="1">
    <citation type="submission" date="2016-04" db="EMBL/GenBank/DDBJ databases">
        <authorList>
            <person name="Evans L.H."/>
            <person name="Alamgir A."/>
            <person name="Owens N."/>
            <person name="Weber N.D."/>
            <person name="Virtaneva K."/>
            <person name="Barbian K."/>
            <person name="Babar A."/>
            <person name="Rosenke K."/>
        </authorList>
    </citation>
    <scope>NUCLEOTIDE SEQUENCE [LARGE SCALE GENOMIC DNA]</scope>
    <source>
        <strain evidence="8 9">LMa1</strain>
    </source>
</reference>
<dbReference type="AlphaFoldDB" id="A0A1B7LDQ7"/>
<feature type="transmembrane region" description="Helical" evidence="6">
    <location>
        <begin position="118"/>
        <end position="137"/>
    </location>
</feature>
<dbReference type="InterPro" id="IPR003740">
    <property type="entry name" value="YitT"/>
</dbReference>
<keyword evidence="5 6" id="KW-0472">Membrane</keyword>
<evidence type="ECO:0000256" key="3">
    <source>
        <dbReference type="ARBA" id="ARBA00022692"/>
    </source>
</evidence>
<evidence type="ECO:0000313" key="9">
    <source>
        <dbReference type="Proteomes" id="UP000078532"/>
    </source>
</evidence>
<dbReference type="STRING" id="1838280.A6M21_00060"/>
<keyword evidence="4 6" id="KW-1133">Transmembrane helix</keyword>
<dbReference type="InterPro" id="IPR015867">
    <property type="entry name" value="N-reg_PII/ATP_PRibTrfase_C"/>
</dbReference>
<dbReference type="Pfam" id="PF02588">
    <property type="entry name" value="YitT_membrane"/>
    <property type="match status" value="1"/>
</dbReference>
<evidence type="ECO:0000256" key="1">
    <source>
        <dbReference type="ARBA" id="ARBA00004651"/>
    </source>
</evidence>
<dbReference type="RefSeq" id="WP_066668733.1">
    <property type="nucleotide sequence ID" value="NZ_LYVF01000165.1"/>
</dbReference>
<name>A0A1B7LDQ7_9FIRM</name>
<gene>
    <name evidence="8" type="ORF">A6M21_00060</name>
</gene>
<dbReference type="CDD" id="cd16380">
    <property type="entry name" value="YitT_C"/>
    <property type="match status" value="1"/>
</dbReference>
<dbReference type="InterPro" id="IPR051461">
    <property type="entry name" value="UPF0750_membrane"/>
</dbReference>
<dbReference type="OrthoDB" id="9779786at2"/>
<feature type="transmembrane region" description="Helical" evidence="6">
    <location>
        <begin position="64"/>
        <end position="82"/>
    </location>
</feature>
<dbReference type="PIRSF" id="PIRSF006483">
    <property type="entry name" value="Membrane_protein_YitT"/>
    <property type="match status" value="1"/>
</dbReference>
<dbReference type="GO" id="GO:0005886">
    <property type="term" value="C:plasma membrane"/>
    <property type="evidence" value="ECO:0007669"/>
    <property type="project" value="UniProtKB-SubCell"/>
</dbReference>
<feature type="transmembrane region" description="Helical" evidence="6">
    <location>
        <begin position="158"/>
        <end position="180"/>
    </location>
</feature>
<sequence length="291" mass="31789">MKRKTRVKLARLQRNSITAAKKLAGIILGSILVVVSYEAFVLPYNLLSGGVSGLALIGHYTFSFPFYLGIFVLNLPIFIWGLKVLDRQLIIYSTVGAGMVIIMLPVLGPYIPKPNIDIFLASIASGVIGGLGGGITFRQGASMGGTDIISLIMKKKKNISVGTTSFYCNVFILVLSLFFYDIKIAMYTAISMWVGSKVTDSVINGLSKNKYVTIISNKSPEIAERIMKEMHRGVTYLEGQGAFSGSSKLVINCVVNHFEIAKIKEIVAEVDKKAFVFVTETVEVMGRGFTF</sequence>
<feature type="transmembrane region" description="Helical" evidence="6">
    <location>
        <begin position="89"/>
        <end position="112"/>
    </location>
</feature>
<feature type="transmembrane region" description="Helical" evidence="6">
    <location>
        <begin position="21"/>
        <end position="44"/>
    </location>
</feature>
<dbReference type="Gene3D" id="3.30.70.120">
    <property type="match status" value="1"/>
</dbReference>
<dbReference type="PANTHER" id="PTHR33545">
    <property type="entry name" value="UPF0750 MEMBRANE PROTEIN YITT-RELATED"/>
    <property type="match status" value="1"/>
</dbReference>
<dbReference type="Proteomes" id="UP000078532">
    <property type="component" value="Unassembled WGS sequence"/>
</dbReference>
<evidence type="ECO:0000256" key="6">
    <source>
        <dbReference type="SAM" id="Phobius"/>
    </source>
</evidence>
<comment type="caution">
    <text evidence="8">The sequence shown here is derived from an EMBL/GenBank/DDBJ whole genome shotgun (WGS) entry which is preliminary data.</text>
</comment>
<keyword evidence="3 6" id="KW-0812">Transmembrane</keyword>
<evidence type="ECO:0000313" key="8">
    <source>
        <dbReference type="EMBL" id="OAT81232.1"/>
    </source>
</evidence>
<dbReference type="InterPro" id="IPR019264">
    <property type="entry name" value="DUF2179"/>
</dbReference>
<keyword evidence="9" id="KW-1185">Reference proteome</keyword>
<evidence type="ECO:0000256" key="2">
    <source>
        <dbReference type="ARBA" id="ARBA00022475"/>
    </source>
</evidence>
<evidence type="ECO:0000259" key="7">
    <source>
        <dbReference type="Pfam" id="PF10035"/>
    </source>
</evidence>
<organism evidence="8 9">
    <name type="scientific">Desulfotomaculum copahuensis</name>
    <dbReference type="NCBI Taxonomy" id="1838280"/>
    <lineage>
        <taxon>Bacteria</taxon>
        <taxon>Bacillati</taxon>
        <taxon>Bacillota</taxon>
        <taxon>Clostridia</taxon>
        <taxon>Eubacteriales</taxon>
        <taxon>Desulfotomaculaceae</taxon>
        <taxon>Desulfotomaculum</taxon>
    </lineage>
</organism>
<protein>
    <recommendedName>
        <fullName evidence="7">DUF2179 domain-containing protein</fullName>
    </recommendedName>
</protein>
<keyword evidence="2" id="KW-1003">Cell membrane</keyword>
<dbReference type="PANTHER" id="PTHR33545:SF5">
    <property type="entry name" value="UPF0750 MEMBRANE PROTEIN YITT"/>
    <property type="match status" value="1"/>
</dbReference>
<feature type="domain" description="DUF2179" evidence="7">
    <location>
        <begin position="232"/>
        <end position="286"/>
    </location>
</feature>